<name>A0ABW5VNT6_9FLAO</name>
<organism evidence="2 3">
    <name type="scientific">Arenibacter antarcticus</name>
    <dbReference type="NCBI Taxonomy" id="2040469"/>
    <lineage>
        <taxon>Bacteria</taxon>
        <taxon>Pseudomonadati</taxon>
        <taxon>Bacteroidota</taxon>
        <taxon>Flavobacteriia</taxon>
        <taxon>Flavobacteriales</taxon>
        <taxon>Flavobacteriaceae</taxon>
        <taxon>Arenibacter</taxon>
    </lineage>
</organism>
<protein>
    <submittedName>
        <fullName evidence="2">DUF4337 family protein</fullName>
    </submittedName>
</protein>
<reference evidence="3" key="1">
    <citation type="journal article" date="2019" name="Int. J. Syst. Evol. Microbiol.">
        <title>The Global Catalogue of Microorganisms (GCM) 10K type strain sequencing project: providing services to taxonomists for standard genome sequencing and annotation.</title>
        <authorList>
            <consortium name="The Broad Institute Genomics Platform"/>
            <consortium name="The Broad Institute Genome Sequencing Center for Infectious Disease"/>
            <person name="Wu L."/>
            <person name="Ma J."/>
        </authorList>
    </citation>
    <scope>NUCLEOTIDE SEQUENCE [LARGE SCALE GENOMIC DNA]</scope>
    <source>
        <strain evidence="3">KCTC 52924</strain>
    </source>
</reference>
<dbReference type="EMBL" id="JBHUOK010000034">
    <property type="protein sequence ID" value="MFD2791903.1"/>
    <property type="molecule type" value="Genomic_DNA"/>
</dbReference>
<evidence type="ECO:0000313" key="2">
    <source>
        <dbReference type="EMBL" id="MFD2791903.1"/>
    </source>
</evidence>
<evidence type="ECO:0000313" key="3">
    <source>
        <dbReference type="Proteomes" id="UP001597532"/>
    </source>
</evidence>
<gene>
    <name evidence="2" type="ORF">ACFS1K_19195</name>
</gene>
<keyword evidence="1" id="KW-0472">Membrane</keyword>
<keyword evidence="1" id="KW-0812">Transmembrane</keyword>
<dbReference type="InterPro" id="IPR025570">
    <property type="entry name" value="DUF4337"/>
</dbReference>
<keyword evidence="3" id="KW-1185">Reference proteome</keyword>
<evidence type="ECO:0000256" key="1">
    <source>
        <dbReference type="SAM" id="Phobius"/>
    </source>
</evidence>
<keyword evidence="1" id="KW-1133">Transmembrane helix</keyword>
<feature type="transmembrane region" description="Helical" evidence="1">
    <location>
        <begin position="187"/>
        <end position="209"/>
    </location>
</feature>
<proteinExistence type="predicted"/>
<dbReference type="Proteomes" id="UP001597532">
    <property type="component" value="Unassembled WGS sequence"/>
</dbReference>
<accession>A0ABW5VNT6</accession>
<feature type="transmembrane region" description="Helical" evidence="1">
    <location>
        <begin position="20"/>
        <end position="39"/>
    </location>
</feature>
<sequence length="212" mass="23823">MNNPLATRSKNIGVFKSKETAAALLIVISAALMAITELTNNKLEEQMTRSQNQQISYSNWYQAKSIKQNLKESELDFLKALMEIGIVPPEKQQNFKNIMAHTKSMAIKYEAEKTELLVGSSSIPREYWAQDLDGEMGQIIGVKEWITMTQKYNAATQKMDLGQLLFQICIVFSVVCIMIRNNEKLQSNFIGLTILFGILGIIAASYGYLLGL</sequence>
<comment type="caution">
    <text evidence="2">The sequence shown here is derived from an EMBL/GenBank/DDBJ whole genome shotgun (WGS) entry which is preliminary data.</text>
</comment>
<dbReference type="Pfam" id="PF14235">
    <property type="entry name" value="DUF4337"/>
    <property type="match status" value="1"/>
</dbReference>
<dbReference type="RefSeq" id="WP_251808768.1">
    <property type="nucleotide sequence ID" value="NZ_CP166679.1"/>
</dbReference>
<feature type="transmembrane region" description="Helical" evidence="1">
    <location>
        <begin position="161"/>
        <end position="181"/>
    </location>
</feature>